<reference evidence="3" key="1">
    <citation type="journal article" date="2019" name="Int. J. Syst. Evol. Microbiol.">
        <title>The Global Catalogue of Microorganisms (GCM) 10K type strain sequencing project: providing services to taxonomists for standard genome sequencing and annotation.</title>
        <authorList>
            <consortium name="The Broad Institute Genomics Platform"/>
            <consortium name="The Broad Institute Genome Sequencing Center for Infectious Disease"/>
            <person name="Wu L."/>
            <person name="Ma J."/>
        </authorList>
    </citation>
    <scope>NUCLEOTIDE SEQUENCE [LARGE SCALE GENOMIC DNA]</scope>
    <source>
        <strain evidence="3">JCM 13581</strain>
    </source>
</reference>
<keyword evidence="3" id="KW-1185">Reference proteome</keyword>
<evidence type="ECO:0000313" key="2">
    <source>
        <dbReference type="EMBL" id="GAA1935066.1"/>
    </source>
</evidence>
<sequence length="188" mass="21321">MTSGEDGAVRAGTDRPEPENHVAERIRMEREVRAWSTAKLAEEMTKAGHPINQSAIWRIESGKPRRRVNLDEALGFCKVFDLPLDELTSPPGSLMNAQVRRLVGEYVEKWKEWRALGKAQDRIMAELDDYAKAHPDQADMVKVLLMHELEVASAGEFRHHRGAPSKLQSWLGPDRMWPDDDSESPPTQ</sequence>
<feature type="region of interest" description="Disordered" evidence="1">
    <location>
        <begin position="163"/>
        <end position="188"/>
    </location>
</feature>
<evidence type="ECO:0000313" key="3">
    <source>
        <dbReference type="Proteomes" id="UP001501303"/>
    </source>
</evidence>
<organism evidence="2 3">
    <name type="scientific">Streptomyces sodiiphilus</name>
    <dbReference type="NCBI Taxonomy" id="226217"/>
    <lineage>
        <taxon>Bacteria</taxon>
        <taxon>Bacillati</taxon>
        <taxon>Actinomycetota</taxon>
        <taxon>Actinomycetes</taxon>
        <taxon>Kitasatosporales</taxon>
        <taxon>Streptomycetaceae</taxon>
        <taxon>Streptomyces</taxon>
    </lineage>
</organism>
<dbReference type="EMBL" id="BAAAMJ010000082">
    <property type="protein sequence ID" value="GAA1935066.1"/>
    <property type="molecule type" value="Genomic_DNA"/>
</dbReference>
<protein>
    <recommendedName>
        <fullName evidence="4">XRE family transcriptional regulator</fullName>
    </recommendedName>
</protein>
<feature type="compositionally biased region" description="Acidic residues" evidence="1">
    <location>
        <begin position="179"/>
        <end position="188"/>
    </location>
</feature>
<dbReference type="SUPFAM" id="SSF47413">
    <property type="entry name" value="lambda repressor-like DNA-binding domains"/>
    <property type="match status" value="1"/>
</dbReference>
<name>A0ABP5B9M5_9ACTN</name>
<accession>A0ABP5B9M5</accession>
<dbReference type="Gene3D" id="1.10.260.40">
    <property type="entry name" value="lambda repressor-like DNA-binding domains"/>
    <property type="match status" value="1"/>
</dbReference>
<proteinExistence type="predicted"/>
<evidence type="ECO:0008006" key="4">
    <source>
        <dbReference type="Google" id="ProtNLM"/>
    </source>
</evidence>
<feature type="region of interest" description="Disordered" evidence="1">
    <location>
        <begin position="1"/>
        <end position="22"/>
    </location>
</feature>
<dbReference type="CDD" id="cd00093">
    <property type="entry name" value="HTH_XRE"/>
    <property type="match status" value="1"/>
</dbReference>
<dbReference type="InterPro" id="IPR010982">
    <property type="entry name" value="Lambda_DNA-bd_dom_sf"/>
</dbReference>
<evidence type="ECO:0000256" key="1">
    <source>
        <dbReference type="SAM" id="MobiDB-lite"/>
    </source>
</evidence>
<dbReference type="InterPro" id="IPR001387">
    <property type="entry name" value="Cro/C1-type_HTH"/>
</dbReference>
<feature type="compositionally biased region" description="Basic and acidic residues" evidence="1">
    <location>
        <begin position="12"/>
        <end position="22"/>
    </location>
</feature>
<comment type="caution">
    <text evidence="2">The sequence shown here is derived from an EMBL/GenBank/DDBJ whole genome shotgun (WGS) entry which is preliminary data.</text>
</comment>
<dbReference type="Proteomes" id="UP001501303">
    <property type="component" value="Unassembled WGS sequence"/>
</dbReference>
<dbReference type="RefSeq" id="WP_425581412.1">
    <property type="nucleotide sequence ID" value="NZ_BAAAMJ010000082.1"/>
</dbReference>
<gene>
    <name evidence="2" type="ORF">GCM10009716_47640</name>
</gene>